<dbReference type="InterPro" id="IPR044880">
    <property type="entry name" value="NCX_ion-bd_dom_sf"/>
</dbReference>
<evidence type="ECO:0000313" key="8">
    <source>
        <dbReference type="Proteomes" id="UP000032740"/>
    </source>
</evidence>
<feature type="transmembrane region" description="Helical" evidence="5">
    <location>
        <begin position="177"/>
        <end position="197"/>
    </location>
</feature>
<keyword evidence="2 5" id="KW-0812">Transmembrane</keyword>
<evidence type="ECO:0000256" key="3">
    <source>
        <dbReference type="ARBA" id="ARBA00022989"/>
    </source>
</evidence>
<keyword evidence="8" id="KW-1185">Reference proteome</keyword>
<dbReference type="KEGG" id="apal:BN85410390"/>
<feature type="transmembrane region" description="Helical" evidence="5">
    <location>
        <begin position="281"/>
        <end position="300"/>
    </location>
</feature>
<sequence length="331" mass="35603">MNIFLNIVILVIGAIILIKAADCFVDSATVVARKLKISPLIIGLTIISIGTSLPELAISLVSAIKANTTADLAMGNIIGSNITNLTLILGIGAFISPIIVQKKVFRRDGIFLLLATGLLLIFGLFFQANKQIVFWEGIILLLVAIIYFFTLIKTTKKEDTKELVQTDNVNQKEYNKFTLLVMLLGIVGIAVGAEMVTRPAQYLAEKAAISFGLDKSLATTLVGLTVVAIGTSLPELATSIAAAKRNQSDLVLGNIIGSNILNILFIVGVTATVTPLGINKAIATDLIILFLITTLVSIFLMRSKIFKSQGAFLILIYISYIIFAVYRTLNG</sequence>
<evidence type="ECO:0000256" key="1">
    <source>
        <dbReference type="ARBA" id="ARBA00004141"/>
    </source>
</evidence>
<evidence type="ECO:0000256" key="2">
    <source>
        <dbReference type="ARBA" id="ARBA00022692"/>
    </source>
</evidence>
<dbReference type="NCBIfam" id="TIGR00367">
    <property type="entry name" value="calcium/sodium antiporter"/>
    <property type="match status" value="1"/>
</dbReference>
<feature type="transmembrane region" description="Helical" evidence="5">
    <location>
        <begin position="217"/>
        <end position="238"/>
    </location>
</feature>
<dbReference type="RefSeq" id="WP_026661006.1">
    <property type="nucleotide sequence ID" value="NC_022538.1"/>
</dbReference>
<dbReference type="HOGENOM" id="CLU_007948_0_3_14"/>
<feature type="transmembrane region" description="Helical" evidence="5">
    <location>
        <begin position="37"/>
        <end position="62"/>
    </location>
</feature>
<dbReference type="Pfam" id="PF01699">
    <property type="entry name" value="Na_Ca_ex"/>
    <property type="match status" value="2"/>
</dbReference>
<dbReference type="AlphaFoldDB" id="U4KS09"/>
<feature type="transmembrane region" description="Helical" evidence="5">
    <location>
        <begin position="109"/>
        <end position="126"/>
    </location>
</feature>
<feature type="transmembrane region" description="Helical" evidence="5">
    <location>
        <begin position="250"/>
        <end position="269"/>
    </location>
</feature>
<name>U4KS09_ALTPJ</name>
<dbReference type="GO" id="GO:0005886">
    <property type="term" value="C:plasma membrane"/>
    <property type="evidence" value="ECO:0007669"/>
    <property type="project" value="TreeGrafter"/>
</dbReference>
<dbReference type="PANTHER" id="PTHR10846">
    <property type="entry name" value="SODIUM/POTASSIUM/CALCIUM EXCHANGER"/>
    <property type="match status" value="1"/>
</dbReference>
<dbReference type="InterPro" id="IPR004481">
    <property type="entry name" value="K/Na/Ca-exchanger"/>
</dbReference>
<reference evidence="7 8" key="1">
    <citation type="journal article" date="2013" name="J. Mol. Microbiol. Biotechnol.">
        <title>Analysis of the Complete Genomes of Acholeplasma brassicae , A. palmae and A. laidlawii and Their Comparison to the Obligate Parasites from ' Candidatus Phytoplasma'.</title>
        <authorList>
            <person name="Kube M."/>
            <person name="Siewert C."/>
            <person name="Migdoll A.M."/>
            <person name="Duduk B."/>
            <person name="Holz S."/>
            <person name="Rabus R."/>
            <person name="Seemuller E."/>
            <person name="Mitrovic J."/>
            <person name="Muller I."/>
            <person name="Buttner C."/>
            <person name="Reinhardt R."/>
        </authorList>
    </citation>
    <scope>NUCLEOTIDE SEQUENCE [LARGE SCALE GENOMIC DNA]</scope>
    <source>
        <strain evidence="7 8">J233</strain>
    </source>
</reference>
<gene>
    <name evidence="7" type="ORF">BN85410390</name>
</gene>
<feature type="transmembrane region" description="Helical" evidence="5">
    <location>
        <begin position="312"/>
        <end position="329"/>
    </location>
</feature>
<accession>U4KS09</accession>
<evidence type="ECO:0000256" key="5">
    <source>
        <dbReference type="SAM" id="Phobius"/>
    </source>
</evidence>
<evidence type="ECO:0000256" key="4">
    <source>
        <dbReference type="ARBA" id="ARBA00023136"/>
    </source>
</evidence>
<feature type="domain" description="Sodium/calcium exchanger membrane region" evidence="6">
    <location>
        <begin position="7"/>
        <end position="152"/>
    </location>
</feature>
<dbReference type="PANTHER" id="PTHR10846:SF8">
    <property type="entry name" value="INNER MEMBRANE PROTEIN YRBG"/>
    <property type="match status" value="1"/>
</dbReference>
<keyword evidence="3 5" id="KW-1133">Transmembrane helix</keyword>
<dbReference type="OrthoDB" id="9794225at2"/>
<proteinExistence type="predicted"/>
<feature type="transmembrane region" description="Helical" evidence="5">
    <location>
        <begin position="132"/>
        <end position="152"/>
    </location>
</feature>
<dbReference type="Proteomes" id="UP000032740">
    <property type="component" value="Chromosome"/>
</dbReference>
<organism evidence="7 8">
    <name type="scientific">Alteracholeplasma palmae (strain ATCC 49389 / J233)</name>
    <name type="common">Acholeplasma palmae</name>
    <dbReference type="NCBI Taxonomy" id="1318466"/>
    <lineage>
        <taxon>Bacteria</taxon>
        <taxon>Bacillati</taxon>
        <taxon>Mycoplasmatota</taxon>
        <taxon>Mollicutes</taxon>
        <taxon>Acholeplasmatales</taxon>
        <taxon>Acholeplasmataceae</taxon>
        <taxon>Acholeplasma</taxon>
    </lineage>
</organism>
<comment type="subcellular location">
    <subcellularLocation>
        <location evidence="1">Membrane</location>
        <topology evidence="1">Multi-pass membrane protein</topology>
    </subcellularLocation>
</comment>
<dbReference type="GO" id="GO:0008273">
    <property type="term" value="F:calcium, potassium:sodium antiporter activity"/>
    <property type="evidence" value="ECO:0007669"/>
    <property type="project" value="TreeGrafter"/>
</dbReference>
<dbReference type="GO" id="GO:0006874">
    <property type="term" value="P:intracellular calcium ion homeostasis"/>
    <property type="evidence" value="ECO:0007669"/>
    <property type="project" value="TreeGrafter"/>
</dbReference>
<dbReference type="InterPro" id="IPR004837">
    <property type="entry name" value="NaCa_Exmemb"/>
</dbReference>
<evidence type="ECO:0000313" key="7">
    <source>
        <dbReference type="EMBL" id="CCV64616.1"/>
    </source>
</evidence>
<keyword evidence="4 5" id="KW-0472">Membrane</keyword>
<protein>
    <submittedName>
        <fullName evidence="7">Sodium/calcium antiporter</fullName>
    </submittedName>
</protein>
<dbReference type="GO" id="GO:0005262">
    <property type="term" value="F:calcium channel activity"/>
    <property type="evidence" value="ECO:0007669"/>
    <property type="project" value="TreeGrafter"/>
</dbReference>
<dbReference type="STRING" id="1318466.BN85410390"/>
<evidence type="ECO:0000259" key="6">
    <source>
        <dbReference type="Pfam" id="PF01699"/>
    </source>
</evidence>
<feature type="transmembrane region" description="Helical" evidence="5">
    <location>
        <begin position="82"/>
        <end position="100"/>
    </location>
</feature>
<dbReference type="EMBL" id="FO681347">
    <property type="protein sequence ID" value="CCV64616.1"/>
    <property type="molecule type" value="Genomic_DNA"/>
</dbReference>
<feature type="transmembrane region" description="Helical" evidence="5">
    <location>
        <begin position="6"/>
        <end position="25"/>
    </location>
</feature>
<feature type="domain" description="Sodium/calcium exchanger membrane region" evidence="6">
    <location>
        <begin position="179"/>
        <end position="325"/>
    </location>
</feature>
<dbReference type="Gene3D" id="1.20.1420.30">
    <property type="entry name" value="NCX, central ion-binding region"/>
    <property type="match status" value="1"/>
</dbReference>